<accession>D9W8P6</accession>
<dbReference type="HOGENOM" id="CLU_2526102_0_0_11"/>
<organism evidence="1 2">
    <name type="scientific">Streptomyces himastatinicus ATCC 53653</name>
    <dbReference type="NCBI Taxonomy" id="457427"/>
    <lineage>
        <taxon>Bacteria</taxon>
        <taxon>Bacillati</taxon>
        <taxon>Actinomycetota</taxon>
        <taxon>Actinomycetes</taxon>
        <taxon>Kitasatosporales</taxon>
        <taxon>Streptomycetaceae</taxon>
        <taxon>Streptomyces</taxon>
        <taxon>Streptomyces violaceusniger group</taxon>
    </lineage>
</organism>
<dbReference type="Proteomes" id="UP000003963">
    <property type="component" value="Unassembled WGS sequence"/>
</dbReference>
<protein>
    <recommendedName>
        <fullName evidence="3">Thiamine biosynthesis protein ThiC</fullName>
    </recommendedName>
</protein>
<dbReference type="STRING" id="457427.SSOG_04448"/>
<gene>
    <name evidence="1" type="ORF">SSOG_04448</name>
</gene>
<evidence type="ECO:0000313" key="2">
    <source>
        <dbReference type="Proteomes" id="UP000003963"/>
    </source>
</evidence>
<keyword evidence="2" id="KW-1185">Reference proteome</keyword>
<dbReference type="EMBL" id="GG657754">
    <property type="protein sequence ID" value="EFL24734.1"/>
    <property type="molecule type" value="Genomic_DNA"/>
</dbReference>
<dbReference type="AlphaFoldDB" id="D9W8P6"/>
<sequence length="84" mass="9164">MCGPFRVTLRRRWRSIGLPNGTGDGFLPGEHGVSALTLSFMKFSHDIRREHGDAMDEAGAEAGMAEKSREFAAAGNRVYLPLAD</sequence>
<proteinExistence type="predicted"/>
<evidence type="ECO:0000313" key="1">
    <source>
        <dbReference type="EMBL" id="EFL24734.1"/>
    </source>
</evidence>
<evidence type="ECO:0008006" key="3">
    <source>
        <dbReference type="Google" id="ProtNLM"/>
    </source>
</evidence>
<reference evidence="1 2" key="1">
    <citation type="submission" date="2009-02" db="EMBL/GenBank/DDBJ databases">
        <title>Annotation of Streptomyces hygroscopicus strain ATCC 53653.</title>
        <authorList>
            <consortium name="The Broad Institute Genome Sequencing Platform"/>
            <consortium name="Broad Institute Microbial Sequencing Center"/>
            <person name="Fischbach M."/>
            <person name="Godfrey P."/>
            <person name="Ward D."/>
            <person name="Young S."/>
            <person name="Zeng Q."/>
            <person name="Koehrsen M."/>
            <person name="Alvarado L."/>
            <person name="Berlin A.M."/>
            <person name="Bochicchio J."/>
            <person name="Borenstein D."/>
            <person name="Chapman S.B."/>
            <person name="Chen Z."/>
            <person name="Engels R."/>
            <person name="Freedman E."/>
            <person name="Gellesch M."/>
            <person name="Goldberg J."/>
            <person name="Griggs A."/>
            <person name="Gujja S."/>
            <person name="Heilman E.R."/>
            <person name="Heiman D.I."/>
            <person name="Hepburn T.A."/>
            <person name="Howarth C."/>
            <person name="Jen D."/>
            <person name="Larson L."/>
            <person name="Lewis B."/>
            <person name="Mehta T."/>
            <person name="Park D."/>
            <person name="Pearson M."/>
            <person name="Richards J."/>
            <person name="Roberts A."/>
            <person name="Saif S."/>
            <person name="Shea T.D."/>
            <person name="Shenoy N."/>
            <person name="Sisk P."/>
            <person name="Stolte C."/>
            <person name="Sykes S.N."/>
            <person name="Thomson T."/>
            <person name="Walk T."/>
            <person name="White J."/>
            <person name="Yandava C."/>
            <person name="Straight P."/>
            <person name="Clardy J."/>
            <person name="Hung D."/>
            <person name="Kolter R."/>
            <person name="Mekalanos J."/>
            <person name="Walker S."/>
            <person name="Walsh C.T."/>
            <person name="Wieland-Brown L.C."/>
            <person name="Haas B."/>
            <person name="Nusbaum C."/>
            <person name="Birren B."/>
        </authorList>
    </citation>
    <scope>NUCLEOTIDE SEQUENCE [LARGE SCALE GENOMIC DNA]</scope>
    <source>
        <strain evidence="1 2">ATCC 53653</strain>
    </source>
</reference>
<name>D9W8P6_9ACTN</name>